<organism evidence="4">
    <name type="scientific">Siphoviridae sp. cttqT1</name>
    <dbReference type="NCBI Taxonomy" id="2827961"/>
    <lineage>
        <taxon>Viruses</taxon>
        <taxon>Duplodnaviria</taxon>
        <taxon>Heunggongvirae</taxon>
        <taxon>Uroviricota</taxon>
        <taxon>Caudoviricetes</taxon>
    </lineage>
</organism>
<evidence type="ECO:0000256" key="2">
    <source>
        <dbReference type="ARBA" id="ARBA00022844"/>
    </source>
</evidence>
<dbReference type="InterPro" id="IPR054612">
    <property type="entry name" value="Phage_capsid-like_C"/>
</dbReference>
<evidence type="ECO:0000259" key="3">
    <source>
        <dbReference type="Pfam" id="PF05065"/>
    </source>
</evidence>
<dbReference type="Pfam" id="PF05065">
    <property type="entry name" value="Phage_capsid"/>
    <property type="match status" value="1"/>
</dbReference>
<dbReference type="InterPro" id="IPR024455">
    <property type="entry name" value="Phage_capsid"/>
</dbReference>
<feature type="domain" description="Phage capsid-like C-terminal" evidence="3">
    <location>
        <begin position="117"/>
        <end position="379"/>
    </location>
</feature>
<protein>
    <submittedName>
        <fullName evidence="4">Major capsid protein</fullName>
    </submittedName>
</protein>
<reference evidence="4" key="1">
    <citation type="journal article" date="2021" name="Proc. Natl. Acad. Sci. U.S.A.">
        <title>A Catalog of Tens of Thousands of Viruses from Human Metagenomes Reveals Hidden Associations with Chronic Diseases.</title>
        <authorList>
            <person name="Tisza M.J."/>
            <person name="Buck C.B."/>
        </authorList>
    </citation>
    <scope>NUCLEOTIDE SEQUENCE</scope>
    <source>
        <strain evidence="4">CttqT1</strain>
    </source>
</reference>
<dbReference type="EMBL" id="BK032869">
    <property type="protein sequence ID" value="DAF64854.1"/>
    <property type="molecule type" value="Genomic_DNA"/>
</dbReference>
<proteinExistence type="predicted"/>
<dbReference type="NCBIfam" id="TIGR01554">
    <property type="entry name" value="major_cap_HK97"/>
    <property type="match status" value="1"/>
</dbReference>
<dbReference type="GO" id="GO:0044423">
    <property type="term" value="C:virion component"/>
    <property type="evidence" value="ECO:0007669"/>
    <property type="project" value="UniProtKB-KW"/>
</dbReference>
<evidence type="ECO:0000256" key="1">
    <source>
        <dbReference type="ARBA" id="ARBA00004328"/>
    </source>
</evidence>
<name>A0A8S5TNZ0_9CAUD</name>
<sequence>MNINQLKDAFDMAGQKVQDLEDKRAQIVVDLGKDESSHSVDEVAKLNESLKNAKMNQELAKSAYEDARANLNAEPINKKPLPVKEDGKADIKAIKDQFVSDFKNLVSSGTTGAGNAGLTIPEDIQLQIRTLTRSFVSLESLVNVENVSTSHGSRVYEKLNDITPLKDLDDETAIIGNNDDPELTVIKYLIHRYAGITTVTNTLLKDTVDNIIQWLVNWVARKDVITRNAKILEVMGKAPKKPTISKFDDIKDLENNTLDPAIEASSSFITNQSGYNILSKLKDAEGRYLMQPDVTNPDKYMIDGKPVVRIADKWLPDVSGSHPLYFGDLKQGITLFDRQQMQIDTTNTGAGSFESDSTKLRFIDRFDVELIDDGAFAAASFKTVADQAKGVADTDKQTTSK</sequence>
<dbReference type="SUPFAM" id="SSF56563">
    <property type="entry name" value="Major capsid protein gp5"/>
    <property type="match status" value="1"/>
</dbReference>
<keyword evidence="2" id="KW-0946">Virion</keyword>
<comment type="subcellular location">
    <subcellularLocation>
        <location evidence="1">Virion</location>
    </subcellularLocation>
</comment>
<evidence type="ECO:0000313" key="4">
    <source>
        <dbReference type="EMBL" id="DAF64854.1"/>
    </source>
</evidence>
<accession>A0A8S5TNZ0</accession>